<dbReference type="InterPro" id="IPR007207">
    <property type="entry name" value="Not_N"/>
</dbReference>
<feature type="domain" description="CCR4-Not complex component Not N-terminal" evidence="1">
    <location>
        <begin position="7"/>
        <end position="203"/>
    </location>
</feature>
<reference evidence="3" key="2">
    <citation type="submission" date="2020-12" db="EMBL/GenBank/DDBJ databases">
        <title>New Spironucleus salmonicida genome in near-complete chromosomes.</title>
        <authorList>
            <person name="Xu F."/>
            <person name="Kurt Z."/>
            <person name="Jimenez-Gonzalez A."/>
            <person name="Astvaldsson A."/>
            <person name="Andersson J.O."/>
            <person name="Svard S.G."/>
        </authorList>
    </citation>
    <scope>NUCLEOTIDE SEQUENCE</scope>
    <source>
        <strain evidence="3">ATCC 50377</strain>
    </source>
</reference>
<dbReference type="GO" id="GO:0006355">
    <property type="term" value="P:regulation of DNA-templated transcription"/>
    <property type="evidence" value="ECO:0007669"/>
    <property type="project" value="InterPro"/>
</dbReference>
<evidence type="ECO:0000313" key="2">
    <source>
        <dbReference type="EMBL" id="EST47727.1"/>
    </source>
</evidence>
<organism evidence="2">
    <name type="scientific">Spironucleus salmonicida</name>
    <dbReference type="NCBI Taxonomy" id="348837"/>
    <lineage>
        <taxon>Eukaryota</taxon>
        <taxon>Metamonada</taxon>
        <taxon>Diplomonadida</taxon>
        <taxon>Hexamitidae</taxon>
        <taxon>Hexamitinae</taxon>
        <taxon>Spironucleus</taxon>
    </lineage>
</organism>
<dbReference type="Pfam" id="PF04065">
    <property type="entry name" value="Not3"/>
    <property type="match status" value="1"/>
</dbReference>
<dbReference type="OrthoDB" id="293823at2759"/>
<evidence type="ECO:0000259" key="1">
    <source>
        <dbReference type="Pfam" id="PF04065"/>
    </source>
</evidence>
<name>V6LSV7_9EUKA</name>
<dbReference type="AlphaFoldDB" id="V6LSV7"/>
<dbReference type="InterPro" id="IPR038635">
    <property type="entry name" value="CCR4-NOT_su2/3/5_C_sf"/>
</dbReference>
<sequence>MSKSKNKRQQNSEIDRVLRQIDEGLDEFESMWGEFSVNSKQEQQLRSQLQKLQKLRSQVRVWLDDPTLKEYHTKLSNARVLIEAEMRRFKVSEKSIRSKGGDEDYCTGPRAAAIAWADHCCTKLQVEITKLEDEGGKKQKRQREQQAGTYKDHLNILQQIRQGLEESIIEAEDVDNFKDLVDEFIESISSGYQDLDFEIYDDIISIIEQGGHESESSEQDIVNNSQPKILMTSSQTETLVQQPAPISILSPKLLISPPATISPTESSSIQQKLYIGPPKQVIAAPHQSTESISPPEYYKPPQIQTKLSIEPPPQKLLQPEPLKMQTISQPVQLTKKSFAVNATTQQNLTNIIPGEYLTGVEIMEKWTNNESCGLIGNLSTEQLLLIQENQLYSSSTRNHYLQYQLEMNKRSLQINMSQKMRDLDNQIQPRLYQNQETQLSNPELNQRLEKAKKLLLKDPLGSQALKVPQVMKLSTPGESVTQETCLKLETKIFDQIPAEVAFYAASSKNKSRDQYLAGLSLKNRGWHFSPIVGRWVKKDAGKLQFYEFGEGIREVEEGLDGMFDIM</sequence>
<protein>
    <submittedName>
        <fullName evidence="3">CCR4-NOT transcription complex subunit-containing protein</fullName>
    </submittedName>
</protein>
<keyword evidence="4" id="KW-1185">Reference proteome</keyword>
<dbReference type="GO" id="GO:0005634">
    <property type="term" value="C:nucleus"/>
    <property type="evidence" value="ECO:0007669"/>
    <property type="project" value="InterPro"/>
</dbReference>
<accession>V6LSV7</accession>
<dbReference type="Gene3D" id="2.30.30.1020">
    <property type="entry name" value="CCR4-NOT complex subunit 2/3/5, C-terminal domain"/>
    <property type="match status" value="1"/>
</dbReference>
<dbReference type="EMBL" id="KI546035">
    <property type="protein sequence ID" value="EST47727.1"/>
    <property type="molecule type" value="Genomic_DNA"/>
</dbReference>
<evidence type="ECO:0000313" key="4">
    <source>
        <dbReference type="Proteomes" id="UP000018208"/>
    </source>
</evidence>
<gene>
    <name evidence="2" type="ORF">SS50377_12125</name>
    <name evidence="3" type="ORF">SS50377_26407</name>
</gene>
<dbReference type="Proteomes" id="UP000018208">
    <property type="component" value="Unassembled WGS sequence"/>
</dbReference>
<reference evidence="2 3" key="1">
    <citation type="journal article" date="2014" name="PLoS Genet.">
        <title>The Genome of Spironucleus salmonicida Highlights a Fish Pathogen Adapted to Fluctuating Environments.</title>
        <authorList>
            <person name="Xu F."/>
            <person name="Jerlstrom-Hultqvist J."/>
            <person name="Einarsson E."/>
            <person name="Astvaldsson A."/>
            <person name="Svard S.G."/>
            <person name="Andersson J.O."/>
        </authorList>
    </citation>
    <scope>NUCLEOTIDE SEQUENCE</scope>
    <source>
        <strain evidence="3">ATCC 50377</strain>
    </source>
</reference>
<proteinExistence type="predicted"/>
<dbReference type="VEuPathDB" id="GiardiaDB:SS50377_26407"/>
<dbReference type="EMBL" id="AUWU02000006">
    <property type="protein sequence ID" value="KAH0572198.1"/>
    <property type="molecule type" value="Genomic_DNA"/>
</dbReference>
<evidence type="ECO:0000313" key="3">
    <source>
        <dbReference type="EMBL" id="KAH0572198.1"/>
    </source>
</evidence>